<dbReference type="SUPFAM" id="SSF51735">
    <property type="entry name" value="NAD(P)-binding Rossmann-fold domains"/>
    <property type="match status" value="1"/>
</dbReference>
<evidence type="ECO:0000259" key="4">
    <source>
        <dbReference type="SMART" id="SM00822"/>
    </source>
</evidence>
<keyword evidence="2" id="KW-0560">Oxidoreductase</keyword>
<evidence type="ECO:0000256" key="2">
    <source>
        <dbReference type="ARBA" id="ARBA00023002"/>
    </source>
</evidence>
<dbReference type="GO" id="GO:0016491">
    <property type="term" value="F:oxidoreductase activity"/>
    <property type="evidence" value="ECO:0007669"/>
    <property type="project" value="UniProtKB-KW"/>
</dbReference>
<evidence type="ECO:0000256" key="1">
    <source>
        <dbReference type="ARBA" id="ARBA00006484"/>
    </source>
</evidence>
<accession>A0A239BFC7</accession>
<dbReference type="RefSeq" id="WP_089314339.1">
    <property type="nucleotide sequence ID" value="NZ_FZNP01000010.1"/>
</dbReference>
<dbReference type="InterPro" id="IPR020904">
    <property type="entry name" value="Sc_DH/Rdtase_CS"/>
</dbReference>
<dbReference type="FunFam" id="3.40.50.720:FF:000084">
    <property type="entry name" value="Short-chain dehydrogenase reductase"/>
    <property type="match status" value="1"/>
</dbReference>
<dbReference type="PRINTS" id="PR00080">
    <property type="entry name" value="SDRFAMILY"/>
</dbReference>
<proteinExistence type="inferred from homology"/>
<comment type="similarity">
    <text evidence="1">Belongs to the short-chain dehydrogenases/reductases (SDR) family.</text>
</comment>
<dbReference type="InterPro" id="IPR036291">
    <property type="entry name" value="NAD(P)-bd_dom_sf"/>
</dbReference>
<reference evidence="6" key="1">
    <citation type="submission" date="2017-06" db="EMBL/GenBank/DDBJ databases">
        <authorList>
            <person name="Varghese N."/>
            <person name="Submissions S."/>
        </authorList>
    </citation>
    <scope>NUCLEOTIDE SEQUENCE [LARGE SCALE GENOMIC DNA]</scope>
    <source>
        <strain evidence="6">DSM 44485</strain>
    </source>
</reference>
<dbReference type="EMBL" id="FZNP01000010">
    <property type="protein sequence ID" value="SNS05794.1"/>
    <property type="molecule type" value="Genomic_DNA"/>
</dbReference>
<feature type="domain" description="Ketoreductase" evidence="4">
    <location>
        <begin position="7"/>
        <end position="181"/>
    </location>
</feature>
<dbReference type="InterPro" id="IPR057326">
    <property type="entry name" value="KR_dom"/>
</dbReference>
<dbReference type="Proteomes" id="UP000198420">
    <property type="component" value="Unassembled WGS sequence"/>
</dbReference>
<evidence type="ECO:0000256" key="3">
    <source>
        <dbReference type="ARBA" id="ARBA00023027"/>
    </source>
</evidence>
<dbReference type="CDD" id="cd05233">
    <property type="entry name" value="SDR_c"/>
    <property type="match status" value="1"/>
</dbReference>
<dbReference type="InterPro" id="IPR002347">
    <property type="entry name" value="SDR_fam"/>
</dbReference>
<dbReference type="Pfam" id="PF13561">
    <property type="entry name" value="adh_short_C2"/>
    <property type="match status" value="1"/>
</dbReference>
<dbReference type="PANTHER" id="PTHR24321:SF8">
    <property type="entry name" value="ESTRADIOL 17-BETA-DEHYDROGENASE 8-RELATED"/>
    <property type="match status" value="1"/>
</dbReference>
<dbReference type="PANTHER" id="PTHR24321">
    <property type="entry name" value="DEHYDROGENASES, SHORT CHAIN"/>
    <property type="match status" value="1"/>
</dbReference>
<dbReference type="Gene3D" id="3.40.50.720">
    <property type="entry name" value="NAD(P)-binding Rossmann-like Domain"/>
    <property type="match status" value="1"/>
</dbReference>
<protein>
    <submittedName>
        <fullName evidence="5">NAD(P)-dependent dehydrogenase, short-chain alcohol dehydrogenase family</fullName>
    </submittedName>
</protein>
<keyword evidence="3" id="KW-0520">NAD</keyword>
<evidence type="ECO:0000313" key="5">
    <source>
        <dbReference type="EMBL" id="SNS05794.1"/>
    </source>
</evidence>
<dbReference type="SMART" id="SM00822">
    <property type="entry name" value="PKS_KR"/>
    <property type="match status" value="1"/>
</dbReference>
<keyword evidence="6" id="KW-1185">Reference proteome</keyword>
<evidence type="ECO:0000313" key="6">
    <source>
        <dbReference type="Proteomes" id="UP000198420"/>
    </source>
</evidence>
<organism evidence="5 6">
    <name type="scientific">Actinomadura mexicana</name>
    <dbReference type="NCBI Taxonomy" id="134959"/>
    <lineage>
        <taxon>Bacteria</taxon>
        <taxon>Bacillati</taxon>
        <taxon>Actinomycetota</taxon>
        <taxon>Actinomycetes</taxon>
        <taxon>Streptosporangiales</taxon>
        <taxon>Thermomonosporaceae</taxon>
        <taxon>Actinomadura</taxon>
    </lineage>
</organism>
<dbReference type="OrthoDB" id="7064009at2"/>
<dbReference type="AlphaFoldDB" id="A0A239BFC7"/>
<name>A0A239BFC7_9ACTN</name>
<dbReference type="PROSITE" id="PS00061">
    <property type="entry name" value="ADH_SHORT"/>
    <property type="match status" value="1"/>
</dbReference>
<gene>
    <name evidence="5" type="ORF">SAMN06265355_110131</name>
</gene>
<dbReference type="PRINTS" id="PR00081">
    <property type="entry name" value="GDHRDH"/>
</dbReference>
<sequence>MREFEGKVAVVTGGSLGIGRAVVERLARDGAAVVFCGIGEDEVRRAEDELRGEGLEVAGAVADVTDAARMDGLVAQAVSRHGGLDVLVTCAGVQRYGTVEETSEELWDEVLGVNVKGVFLACRAAVPELRRRGGGTIVTVSSVQAFVSQDRVAAYSASKAAINALTRAVALDHAADGIRANVVCPGSVDTPMLRWAADLFRGERGQDAQVAEWGRAHPLGRVAAPAEVAEVVAFLAGPRSSFVTGAEHRVDGGLLARNPAALPEIS</sequence>